<accession>A0A2U1T1X8</accession>
<evidence type="ECO:0000313" key="2">
    <source>
        <dbReference type="EMBL" id="PWB97783.1"/>
    </source>
</evidence>
<feature type="transmembrane region" description="Helical" evidence="1">
    <location>
        <begin position="43"/>
        <end position="66"/>
    </location>
</feature>
<dbReference type="RefSeq" id="WP_108997669.1">
    <property type="nucleotide sequence ID" value="NZ_QEEX01000001.1"/>
</dbReference>
<name>A0A2U1T1X8_9MICO</name>
<dbReference type="Proteomes" id="UP000244978">
    <property type="component" value="Unassembled WGS sequence"/>
</dbReference>
<dbReference type="AlphaFoldDB" id="A0A2U1T1X8"/>
<feature type="transmembrane region" description="Helical" evidence="1">
    <location>
        <begin position="12"/>
        <end position="31"/>
    </location>
</feature>
<evidence type="ECO:0000313" key="3">
    <source>
        <dbReference type="Proteomes" id="UP000244978"/>
    </source>
</evidence>
<feature type="transmembrane region" description="Helical" evidence="1">
    <location>
        <begin position="115"/>
        <end position="138"/>
    </location>
</feature>
<proteinExistence type="predicted"/>
<comment type="caution">
    <text evidence="2">The sequence shown here is derived from an EMBL/GenBank/DDBJ whole genome shotgun (WGS) entry which is preliminary data.</text>
</comment>
<sequence>MGYGERTIWAQSISSIVCSIVYFAIIIPQLGTSPVDQIDWIAPMLWTILASIILSIALNIVAGIIVGMRDRESAGTSDQRDREIGWFGDRVGQAFLVIGGVGALALTMLGADYFWIGNTLFLGFALSMLLGSVTRIIAYRRGF</sequence>
<keyword evidence="1" id="KW-0812">Transmembrane</keyword>
<keyword evidence="1" id="KW-1133">Transmembrane helix</keyword>
<reference evidence="3" key="1">
    <citation type="submission" date="2018-04" db="EMBL/GenBank/DDBJ databases">
        <authorList>
            <person name="Liu S."/>
            <person name="Wang Z."/>
            <person name="Li J."/>
        </authorList>
    </citation>
    <scope>NUCLEOTIDE SEQUENCE [LARGE SCALE GENOMIC DNA]</scope>
    <source>
        <strain evidence="3">S1194</strain>
    </source>
</reference>
<keyword evidence="3" id="KW-1185">Reference proteome</keyword>
<feature type="transmembrane region" description="Helical" evidence="1">
    <location>
        <begin position="87"/>
        <end position="109"/>
    </location>
</feature>
<organism evidence="2 3">
    <name type="scientific">Homoserinimonas hongtaonis</name>
    <dbReference type="NCBI Taxonomy" id="2079791"/>
    <lineage>
        <taxon>Bacteria</taxon>
        <taxon>Bacillati</taxon>
        <taxon>Actinomycetota</taxon>
        <taxon>Actinomycetes</taxon>
        <taxon>Micrococcales</taxon>
        <taxon>Microbacteriaceae</taxon>
        <taxon>Homoserinimonas</taxon>
    </lineage>
</organism>
<dbReference type="EMBL" id="QEEX01000001">
    <property type="protein sequence ID" value="PWB97783.1"/>
    <property type="molecule type" value="Genomic_DNA"/>
</dbReference>
<keyword evidence="1" id="KW-0472">Membrane</keyword>
<gene>
    <name evidence="2" type="ORF">DF220_08035</name>
</gene>
<protein>
    <submittedName>
        <fullName evidence="2">Uncharacterized protein</fullName>
    </submittedName>
</protein>
<evidence type="ECO:0000256" key="1">
    <source>
        <dbReference type="SAM" id="Phobius"/>
    </source>
</evidence>